<dbReference type="SUPFAM" id="SSF52540">
    <property type="entry name" value="P-loop containing nucleoside triphosphate hydrolases"/>
    <property type="match status" value="1"/>
</dbReference>
<accession>A0A5J4NW95</accession>
<dbReference type="EMBL" id="QNGE01000628">
    <property type="protein sequence ID" value="KAA3679799.1"/>
    <property type="molecule type" value="Genomic_DNA"/>
</dbReference>
<keyword evidence="2" id="KW-0342">GTP-binding</keyword>
<dbReference type="InterPro" id="IPR005225">
    <property type="entry name" value="Small_GTP-bd"/>
</dbReference>
<dbReference type="SMART" id="SM00175">
    <property type="entry name" value="RAB"/>
    <property type="match status" value="1"/>
</dbReference>
<keyword evidence="4" id="KW-1185">Reference proteome</keyword>
<dbReference type="NCBIfam" id="TIGR00231">
    <property type="entry name" value="small_GTP"/>
    <property type="match status" value="1"/>
</dbReference>
<dbReference type="GO" id="GO:0016020">
    <property type="term" value="C:membrane"/>
    <property type="evidence" value="ECO:0007669"/>
    <property type="project" value="InterPro"/>
</dbReference>
<sequence>MIILPLYSLLDVIGLSRVYRVNGVRHTLEILDTAGTEQFSSFRDLYIKNGQCFLVVYSLVSRQTFSDIRTMRDNILRIKGLSVNSAKTVPIVLVGNKADLALEGRREVQPEEAEALAMQWCCPYLETSARDDSGVNEAFIEVVKQVG</sequence>
<name>A0A5J4NW95_9TREM</name>
<dbReference type="PROSITE" id="PS51421">
    <property type="entry name" value="RAS"/>
    <property type="match status" value="1"/>
</dbReference>
<evidence type="ECO:0000256" key="1">
    <source>
        <dbReference type="ARBA" id="ARBA00022741"/>
    </source>
</evidence>
<comment type="caution">
    <text evidence="3">The sequence shown here is derived from an EMBL/GenBank/DDBJ whole genome shotgun (WGS) entry which is preliminary data.</text>
</comment>
<dbReference type="SMART" id="SM00174">
    <property type="entry name" value="RHO"/>
    <property type="match status" value="1"/>
</dbReference>
<dbReference type="PROSITE" id="PS51419">
    <property type="entry name" value="RAB"/>
    <property type="match status" value="1"/>
</dbReference>
<dbReference type="PRINTS" id="PR00449">
    <property type="entry name" value="RASTRNSFRMNG"/>
</dbReference>
<dbReference type="InterPro" id="IPR027417">
    <property type="entry name" value="P-loop_NTPase"/>
</dbReference>
<proteinExistence type="predicted"/>
<protein>
    <submittedName>
        <fullName evidence="3">Ras-related protein Rap-2B</fullName>
    </submittedName>
</protein>
<dbReference type="InterPro" id="IPR020849">
    <property type="entry name" value="Small_GTPase_Ras-type"/>
</dbReference>
<organism evidence="3 4">
    <name type="scientific">Paragonimus westermani</name>
    <dbReference type="NCBI Taxonomy" id="34504"/>
    <lineage>
        <taxon>Eukaryota</taxon>
        <taxon>Metazoa</taxon>
        <taxon>Spiralia</taxon>
        <taxon>Lophotrochozoa</taxon>
        <taxon>Platyhelminthes</taxon>
        <taxon>Trematoda</taxon>
        <taxon>Digenea</taxon>
        <taxon>Plagiorchiida</taxon>
        <taxon>Troglotremata</taxon>
        <taxon>Troglotrematidae</taxon>
        <taxon>Paragonimus</taxon>
    </lineage>
</organism>
<evidence type="ECO:0000313" key="4">
    <source>
        <dbReference type="Proteomes" id="UP000324629"/>
    </source>
</evidence>
<dbReference type="GO" id="GO:0007165">
    <property type="term" value="P:signal transduction"/>
    <property type="evidence" value="ECO:0007669"/>
    <property type="project" value="InterPro"/>
</dbReference>
<dbReference type="GO" id="GO:0003924">
    <property type="term" value="F:GTPase activity"/>
    <property type="evidence" value="ECO:0007669"/>
    <property type="project" value="InterPro"/>
</dbReference>
<evidence type="ECO:0000256" key="2">
    <source>
        <dbReference type="ARBA" id="ARBA00023134"/>
    </source>
</evidence>
<dbReference type="PANTHER" id="PTHR24070">
    <property type="entry name" value="RAS, DI-RAS, AND RHEB FAMILY MEMBERS OF SMALL GTPASE SUPERFAMILY"/>
    <property type="match status" value="1"/>
</dbReference>
<keyword evidence="1" id="KW-0547">Nucleotide-binding</keyword>
<gene>
    <name evidence="3" type="ORF">DEA37_0010618</name>
</gene>
<dbReference type="InterPro" id="IPR001806">
    <property type="entry name" value="Small_GTPase"/>
</dbReference>
<dbReference type="GO" id="GO:0005525">
    <property type="term" value="F:GTP binding"/>
    <property type="evidence" value="ECO:0007669"/>
    <property type="project" value="UniProtKB-KW"/>
</dbReference>
<dbReference type="Gene3D" id="3.40.50.300">
    <property type="entry name" value="P-loop containing nucleotide triphosphate hydrolases"/>
    <property type="match status" value="1"/>
</dbReference>
<dbReference type="AlphaFoldDB" id="A0A5J4NW95"/>
<reference evidence="3 4" key="1">
    <citation type="journal article" date="2019" name="Gigascience">
        <title>Whole-genome sequence of the oriental lung fluke Paragonimus westermani.</title>
        <authorList>
            <person name="Oey H."/>
            <person name="Zakrzewski M."/>
            <person name="Narain K."/>
            <person name="Devi K.R."/>
            <person name="Agatsuma T."/>
            <person name="Nawaratna S."/>
            <person name="Gobert G.N."/>
            <person name="Jones M.K."/>
            <person name="Ragan M.A."/>
            <person name="McManus D.P."/>
            <person name="Krause L."/>
        </authorList>
    </citation>
    <scope>NUCLEOTIDE SEQUENCE [LARGE SCALE GENOMIC DNA]</scope>
    <source>
        <strain evidence="3 4">IND2009</strain>
    </source>
</reference>
<dbReference type="Proteomes" id="UP000324629">
    <property type="component" value="Unassembled WGS sequence"/>
</dbReference>
<dbReference type="SMART" id="SM00173">
    <property type="entry name" value="RAS"/>
    <property type="match status" value="1"/>
</dbReference>
<dbReference type="Pfam" id="PF00071">
    <property type="entry name" value="Ras"/>
    <property type="match status" value="1"/>
</dbReference>
<evidence type="ECO:0000313" key="3">
    <source>
        <dbReference type="EMBL" id="KAA3679799.1"/>
    </source>
</evidence>